<feature type="chain" id="PRO_5042251760" evidence="3">
    <location>
        <begin position="31"/>
        <end position="413"/>
    </location>
</feature>
<gene>
    <name evidence="4" type="ORF">BGZ95_003957</name>
</gene>
<dbReference type="AlphaFoldDB" id="A0AAD4DI01"/>
<keyword evidence="2" id="KW-0812">Transmembrane</keyword>
<name>A0AAD4DI01_9FUNG</name>
<reference evidence="4" key="1">
    <citation type="journal article" date="2020" name="Fungal Divers.">
        <title>Resolving the Mortierellaceae phylogeny through synthesis of multi-gene phylogenetics and phylogenomics.</title>
        <authorList>
            <person name="Vandepol N."/>
            <person name="Liber J."/>
            <person name="Desiro A."/>
            <person name="Na H."/>
            <person name="Kennedy M."/>
            <person name="Barry K."/>
            <person name="Grigoriev I.V."/>
            <person name="Miller A.N."/>
            <person name="O'Donnell K."/>
            <person name="Stajich J.E."/>
            <person name="Bonito G."/>
        </authorList>
    </citation>
    <scope>NUCLEOTIDE SEQUENCE</scope>
    <source>
        <strain evidence="4">NRRL 28262</strain>
    </source>
</reference>
<evidence type="ECO:0000256" key="2">
    <source>
        <dbReference type="SAM" id="Phobius"/>
    </source>
</evidence>
<keyword evidence="2" id="KW-0472">Membrane</keyword>
<evidence type="ECO:0000313" key="4">
    <source>
        <dbReference type="EMBL" id="KAG0278458.1"/>
    </source>
</evidence>
<dbReference type="EMBL" id="JAAAIL010000194">
    <property type="protein sequence ID" value="KAG0278458.1"/>
    <property type="molecule type" value="Genomic_DNA"/>
</dbReference>
<comment type="caution">
    <text evidence="4">The sequence shown here is derived from an EMBL/GenBank/DDBJ whole genome shotgun (WGS) entry which is preliminary data.</text>
</comment>
<evidence type="ECO:0000313" key="5">
    <source>
        <dbReference type="Proteomes" id="UP001194580"/>
    </source>
</evidence>
<keyword evidence="2" id="KW-1133">Transmembrane helix</keyword>
<feature type="compositionally biased region" description="Polar residues" evidence="1">
    <location>
        <begin position="205"/>
        <end position="214"/>
    </location>
</feature>
<accession>A0AAD4DI01</accession>
<dbReference type="Proteomes" id="UP001194580">
    <property type="component" value="Unassembled WGS sequence"/>
</dbReference>
<proteinExistence type="predicted"/>
<feature type="transmembrane region" description="Helical" evidence="2">
    <location>
        <begin position="387"/>
        <end position="409"/>
    </location>
</feature>
<sequence length="413" mass="42085">MLMLITNSAAKLVAMAMASIMLASSSSTFAAPVLNLHGPGADKPLPSINCVKIQSNDINRASLVQGDHVPFKIDVSGCDPALIDASQPWTITLVNCQNHADTFTLADLVGGAEQKEFSWAVQTQQLKGLLDVNTNHIASTPDSNDSNKYHIQVDATSKDGTALLSGRTASFVIDTNSALHKRDDDNVAQVVTPITEVTPIPATDDSATPATDGNATPAIDTTPIHVGDIIPSPGSDIVTVSNEATDVNNVQDNSPAATVTPATPDVPAIEVQGALPAAEASPVVPDILNSLASPATNPAVPATASPSPLAVIPSPTYPNLPLEIIDNSQIVNTTGPNQPAKGDPTASKIIIETKKRTAGDVFLTYAGAGSAILSTVGLGLGGLVGGVVGGAVGLVIGLTAALVNSLYYAPNVA</sequence>
<keyword evidence="5" id="KW-1185">Reference proteome</keyword>
<feature type="signal peptide" evidence="3">
    <location>
        <begin position="1"/>
        <end position="30"/>
    </location>
</feature>
<keyword evidence="3" id="KW-0732">Signal</keyword>
<organism evidence="4 5">
    <name type="scientific">Linnemannia exigua</name>
    <dbReference type="NCBI Taxonomy" id="604196"/>
    <lineage>
        <taxon>Eukaryota</taxon>
        <taxon>Fungi</taxon>
        <taxon>Fungi incertae sedis</taxon>
        <taxon>Mucoromycota</taxon>
        <taxon>Mortierellomycotina</taxon>
        <taxon>Mortierellomycetes</taxon>
        <taxon>Mortierellales</taxon>
        <taxon>Mortierellaceae</taxon>
        <taxon>Linnemannia</taxon>
    </lineage>
</organism>
<feature type="region of interest" description="Disordered" evidence="1">
    <location>
        <begin position="199"/>
        <end position="224"/>
    </location>
</feature>
<evidence type="ECO:0000256" key="3">
    <source>
        <dbReference type="SAM" id="SignalP"/>
    </source>
</evidence>
<feature type="transmembrane region" description="Helical" evidence="2">
    <location>
        <begin position="362"/>
        <end position="380"/>
    </location>
</feature>
<protein>
    <submittedName>
        <fullName evidence="4">Uncharacterized protein</fullName>
    </submittedName>
</protein>
<evidence type="ECO:0000256" key="1">
    <source>
        <dbReference type="SAM" id="MobiDB-lite"/>
    </source>
</evidence>